<comment type="caution">
    <text evidence="1">The sequence shown here is derived from an EMBL/GenBank/DDBJ whole genome shotgun (WGS) entry which is preliminary data.</text>
</comment>
<protein>
    <submittedName>
        <fullName evidence="1">Uncharacterized protein</fullName>
    </submittedName>
</protein>
<organism evidence="1 2">
    <name type="scientific">Halosimplex carlsbadense 2-9-1</name>
    <dbReference type="NCBI Taxonomy" id="797114"/>
    <lineage>
        <taxon>Archaea</taxon>
        <taxon>Methanobacteriati</taxon>
        <taxon>Methanobacteriota</taxon>
        <taxon>Stenosarchaea group</taxon>
        <taxon>Halobacteria</taxon>
        <taxon>Halobacteriales</taxon>
        <taxon>Haloarculaceae</taxon>
        <taxon>Halosimplex</taxon>
    </lineage>
</organism>
<dbReference type="EMBL" id="AOIU01000028">
    <property type="protein sequence ID" value="ELZ24903.1"/>
    <property type="molecule type" value="Genomic_DNA"/>
</dbReference>
<sequence length="84" mass="9098">MVWRVGRIGYDTTERDTSTANLGVEVRPDPKSAGRVPDRAAANVAELSTGRNHGFNLAWGHLTGRLGDGRRIAATVDHFLVKSV</sequence>
<evidence type="ECO:0000313" key="1">
    <source>
        <dbReference type="EMBL" id="ELZ24903.1"/>
    </source>
</evidence>
<keyword evidence="2" id="KW-1185">Reference proteome</keyword>
<dbReference type="Proteomes" id="UP000011626">
    <property type="component" value="Unassembled WGS sequence"/>
</dbReference>
<evidence type="ECO:0000313" key="2">
    <source>
        <dbReference type="Proteomes" id="UP000011626"/>
    </source>
</evidence>
<reference evidence="1 2" key="1">
    <citation type="journal article" date="2014" name="PLoS Genet.">
        <title>Phylogenetically driven sequencing of extremely halophilic archaea reveals strategies for static and dynamic osmo-response.</title>
        <authorList>
            <person name="Becker E.A."/>
            <person name="Seitzer P.M."/>
            <person name="Tritt A."/>
            <person name="Larsen D."/>
            <person name="Krusor M."/>
            <person name="Yao A.I."/>
            <person name="Wu D."/>
            <person name="Madern D."/>
            <person name="Eisen J.A."/>
            <person name="Darling A.E."/>
            <person name="Facciotti M.T."/>
        </authorList>
    </citation>
    <scope>NUCLEOTIDE SEQUENCE [LARGE SCALE GENOMIC DNA]</scope>
    <source>
        <strain evidence="1 2">2-9-1</strain>
    </source>
</reference>
<proteinExistence type="predicted"/>
<name>M0CQI4_9EURY</name>
<accession>M0CQI4</accession>
<dbReference type="AlphaFoldDB" id="M0CQI4"/>
<gene>
    <name evidence="1" type="ORF">C475_11720</name>
</gene>